<dbReference type="GO" id="GO:0016616">
    <property type="term" value="F:oxidoreductase activity, acting on the CH-OH group of donors, NAD or NADP as acceptor"/>
    <property type="evidence" value="ECO:0007669"/>
    <property type="project" value="InterPro"/>
</dbReference>
<dbReference type="EMBL" id="VITH01000005">
    <property type="protein sequence ID" value="TWA84466.1"/>
    <property type="molecule type" value="Genomic_DNA"/>
</dbReference>
<dbReference type="SUPFAM" id="SSF51735">
    <property type="entry name" value="NAD(P)-binding Rossmann-fold domains"/>
    <property type="match status" value="1"/>
</dbReference>
<feature type="domain" description="UDP-glucose/GDP-mannose dehydrogenase N-terminal" evidence="4">
    <location>
        <begin position="1"/>
        <end position="186"/>
    </location>
</feature>
<evidence type="ECO:0000256" key="1">
    <source>
        <dbReference type="ARBA" id="ARBA00006601"/>
    </source>
</evidence>
<reference evidence="5 6" key="1">
    <citation type="submission" date="2019-06" db="EMBL/GenBank/DDBJ databases">
        <title>Genomic Encyclopedia of Type Strains, Phase IV (KMG-V): Genome sequencing to study the core and pangenomes of soil and plant-associated prokaryotes.</title>
        <authorList>
            <person name="Whitman W."/>
        </authorList>
    </citation>
    <scope>NUCLEOTIDE SEQUENCE [LARGE SCALE GENOMIC DNA]</scope>
    <source>
        <strain evidence="5 6">BR 11650</strain>
    </source>
</reference>
<dbReference type="Pfam" id="PF00984">
    <property type="entry name" value="UDPG_MGDP_dh"/>
    <property type="match status" value="1"/>
</dbReference>
<dbReference type="NCBIfam" id="TIGR03026">
    <property type="entry name" value="NDP-sugDHase"/>
    <property type="match status" value="1"/>
</dbReference>
<evidence type="ECO:0000313" key="6">
    <source>
        <dbReference type="Proteomes" id="UP000318529"/>
    </source>
</evidence>
<dbReference type="InterPro" id="IPR036220">
    <property type="entry name" value="UDP-Glc/GDP-Man_DH_C_sf"/>
</dbReference>
<feature type="domain" description="UDP-glucose/GDP-mannose dehydrogenase dimerisation" evidence="3">
    <location>
        <begin position="203"/>
        <end position="296"/>
    </location>
</feature>
<dbReference type="PANTHER" id="PTHR43750">
    <property type="entry name" value="UDP-GLUCOSE 6-DEHYDROGENASE TUAD"/>
    <property type="match status" value="1"/>
</dbReference>
<protein>
    <submittedName>
        <fullName evidence="5">UDPglucose 6-dehydrogenase</fullName>
    </submittedName>
</protein>
<proteinExistence type="inferred from homology"/>
<dbReference type="InterPro" id="IPR001732">
    <property type="entry name" value="UDP-Glc/GDP-Man_DH_N"/>
</dbReference>
<name>A0A560CHY0_AZOBR</name>
<sequence>MRIGVIGLGKLGLPCAVAMALKGHDVMGFDVRPDVMNKGRRSYTETGPDGCEPFDPYLEASSLRFGTLEEVVDHADLLFIAVQTPHDPLYEGITRLPDSRTDFHYEHLVAACRDVARVASRDTVVVIISTVLPGTIRRHVLPVLTPRIKLCYNPFFIAMGTTMRDFLQPEFVLFGRHDREAAALAEAFYRTITDAPFYATALENAELIKVAYNTFIGMKIAFANTMMEVCHKLPGTDVDAVTDCLALASRRLISPSYMKGGMGDGGGCHPRDNIAMSWLARELDLSFDTFDAVMRSREKQTEWLADLMCAHEPPKVILGWAFKADCDMATGSPALLLRAILEERGVPVTLIDPHMDSTPLVEGELPVATYLIGAKHSVFAGLRFPAGSVVLDPWRYIPTDQDGVRVIPVGVGPGIP</sequence>
<dbReference type="SUPFAM" id="SSF48179">
    <property type="entry name" value="6-phosphogluconate dehydrogenase C-terminal domain-like"/>
    <property type="match status" value="1"/>
</dbReference>
<dbReference type="GO" id="GO:0000271">
    <property type="term" value="P:polysaccharide biosynthetic process"/>
    <property type="evidence" value="ECO:0007669"/>
    <property type="project" value="InterPro"/>
</dbReference>
<dbReference type="PIRSF" id="PIRSF000124">
    <property type="entry name" value="UDPglc_GDPman_dh"/>
    <property type="match status" value="1"/>
</dbReference>
<evidence type="ECO:0000259" key="3">
    <source>
        <dbReference type="Pfam" id="PF00984"/>
    </source>
</evidence>
<dbReference type="Pfam" id="PF03721">
    <property type="entry name" value="UDPG_MGDP_dh_N"/>
    <property type="match status" value="1"/>
</dbReference>
<dbReference type="InterPro" id="IPR028359">
    <property type="entry name" value="UDP_ManNAc/GlcNAc_DH"/>
</dbReference>
<comment type="similarity">
    <text evidence="1 2">Belongs to the UDP-glucose/GDP-mannose dehydrogenase family.</text>
</comment>
<dbReference type="PIRSF" id="PIRSF500136">
    <property type="entry name" value="UDP_ManNAc_DH"/>
    <property type="match status" value="1"/>
</dbReference>
<evidence type="ECO:0000259" key="4">
    <source>
        <dbReference type="Pfam" id="PF03721"/>
    </source>
</evidence>
<accession>A0A560CHY0</accession>
<dbReference type="Proteomes" id="UP000318529">
    <property type="component" value="Unassembled WGS sequence"/>
</dbReference>
<dbReference type="GO" id="GO:0051287">
    <property type="term" value="F:NAD binding"/>
    <property type="evidence" value="ECO:0007669"/>
    <property type="project" value="InterPro"/>
</dbReference>
<dbReference type="PANTHER" id="PTHR43750:SF1">
    <property type="entry name" value="GDP-MANNOSE 6-DEHYDROGENASE"/>
    <property type="match status" value="1"/>
</dbReference>
<comment type="caution">
    <text evidence="5">The sequence shown here is derived from an EMBL/GenBank/DDBJ whole genome shotgun (WGS) entry which is preliminary data.</text>
</comment>
<dbReference type="GO" id="GO:0016628">
    <property type="term" value="F:oxidoreductase activity, acting on the CH-CH group of donors, NAD or NADP as acceptor"/>
    <property type="evidence" value="ECO:0007669"/>
    <property type="project" value="InterPro"/>
</dbReference>
<evidence type="ECO:0000313" key="5">
    <source>
        <dbReference type="EMBL" id="TWA84466.1"/>
    </source>
</evidence>
<dbReference type="SUPFAM" id="SSF52413">
    <property type="entry name" value="UDP-glucose/GDP-mannose dehydrogenase C-terminal domain"/>
    <property type="match status" value="1"/>
</dbReference>
<dbReference type="InterPro" id="IPR017476">
    <property type="entry name" value="UDP-Glc/GDP-Man"/>
</dbReference>
<dbReference type="RefSeq" id="WP_186466056.1">
    <property type="nucleotide sequence ID" value="NZ_VITH01000005.1"/>
</dbReference>
<gene>
    <name evidence="5" type="ORF">FBZ83_105347</name>
</gene>
<dbReference type="InterPro" id="IPR036291">
    <property type="entry name" value="NAD(P)-bd_dom_sf"/>
</dbReference>
<dbReference type="AlphaFoldDB" id="A0A560CHY0"/>
<dbReference type="Gene3D" id="3.40.50.720">
    <property type="entry name" value="NAD(P)-binding Rossmann-like Domain"/>
    <property type="match status" value="2"/>
</dbReference>
<dbReference type="InterPro" id="IPR014026">
    <property type="entry name" value="UDP-Glc/GDP-Man_DH_dimer"/>
</dbReference>
<dbReference type="Gene3D" id="1.20.5.100">
    <property type="entry name" value="Cytochrome c1, transmembrane anchor, C-terminal"/>
    <property type="match status" value="1"/>
</dbReference>
<evidence type="ECO:0000256" key="2">
    <source>
        <dbReference type="PIRNR" id="PIRNR000124"/>
    </source>
</evidence>
<organism evidence="5 6">
    <name type="scientific">Azospirillum brasilense</name>
    <dbReference type="NCBI Taxonomy" id="192"/>
    <lineage>
        <taxon>Bacteria</taxon>
        <taxon>Pseudomonadati</taxon>
        <taxon>Pseudomonadota</taxon>
        <taxon>Alphaproteobacteria</taxon>
        <taxon>Rhodospirillales</taxon>
        <taxon>Azospirillaceae</taxon>
        <taxon>Azospirillum</taxon>
    </lineage>
</organism>
<dbReference type="InterPro" id="IPR008927">
    <property type="entry name" value="6-PGluconate_DH-like_C_sf"/>
</dbReference>